<dbReference type="InterPro" id="IPR003825">
    <property type="entry name" value="Colicin-V_CvpA"/>
</dbReference>
<dbReference type="Pfam" id="PF02674">
    <property type="entry name" value="Colicin_V"/>
    <property type="match status" value="1"/>
</dbReference>
<keyword evidence="7" id="KW-1185">Reference proteome</keyword>
<dbReference type="OrthoDB" id="9799585at2"/>
<proteinExistence type="predicted"/>
<name>A0A4Z0L933_9FLAO</name>
<dbReference type="PANTHER" id="PTHR37306">
    <property type="entry name" value="COLICIN V PRODUCTION PROTEIN"/>
    <property type="match status" value="1"/>
</dbReference>
<protein>
    <submittedName>
        <fullName evidence="6">CvpA family protein</fullName>
    </submittedName>
</protein>
<sequence>MEFIDFVLGTLLAFGCYKGLKNGLFVELASLVSFIAGIYFAIKFSYIASDFLAKNVHWSPKTVQVTAFILTLLLVVIAIHLLAKVFTGIASFAFLGWANALAGSFFGLLKTALFIGIMLSLFQKVNVNNMILSKETQENAILFNPCIKTSEFLLPVLTDWFEDLKAKAIADETSENEASEKND</sequence>
<feature type="transmembrane region" description="Helical" evidence="5">
    <location>
        <begin position="63"/>
        <end position="83"/>
    </location>
</feature>
<organism evidence="6 7">
    <name type="scientific">Flavobacterium humi</name>
    <dbReference type="NCBI Taxonomy" id="2562683"/>
    <lineage>
        <taxon>Bacteria</taxon>
        <taxon>Pseudomonadati</taxon>
        <taxon>Bacteroidota</taxon>
        <taxon>Flavobacteriia</taxon>
        <taxon>Flavobacteriales</taxon>
        <taxon>Flavobacteriaceae</taxon>
        <taxon>Flavobacterium</taxon>
    </lineage>
</organism>
<gene>
    <name evidence="6" type="ORF">E4635_06345</name>
</gene>
<evidence type="ECO:0000256" key="4">
    <source>
        <dbReference type="ARBA" id="ARBA00023136"/>
    </source>
</evidence>
<dbReference type="RefSeq" id="WP_135525789.1">
    <property type="nucleotide sequence ID" value="NZ_SRLH01000003.1"/>
</dbReference>
<dbReference type="AlphaFoldDB" id="A0A4Z0L933"/>
<evidence type="ECO:0000256" key="3">
    <source>
        <dbReference type="ARBA" id="ARBA00022989"/>
    </source>
</evidence>
<keyword evidence="4 5" id="KW-0472">Membrane</keyword>
<accession>A0A4Z0L933</accession>
<dbReference type="GO" id="GO:0016020">
    <property type="term" value="C:membrane"/>
    <property type="evidence" value="ECO:0007669"/>
    <property type="project" value="UniProtKB-SubCell"/>
</dbReference>
<keyword evidence="3 5" id="KW-1133">Transmembrane helix</keyword>
<reference evidence="6 7" key="1">
    <citation type="submission" date="2019-04" db="EMBL/GenBank/DDBJ databases">
        <title>Flavobacterium sp. strain DS2-A Genome sequencing and assembly.</title>
        <authorList>
            <person name="Kim I."/>
        </authorList>
    </citation>
    <scope>NUCLEOTIDE SEQUENCE [LARGE SCALE GENOMIC DNA]</scope>
    <source>
        <strain evidence="6 7">DS2-A</strain>
    </source>
</reference>
<evidence type="ECO:0000256" key="5">
    <source>
        <dbReference type="SAM" id="Phobius"/>
    </source>
</evidence>
<comment type="subcellular location">
    <subcellularLocation>
        <location evidence="1">Membrane</location>
        <topology evidence="1">Multi-pass membrane protein</topology>
    </subcellularLocation>
</comment>
<evidence type="ECO:0000256" key="1">
    <source>
        <dbReference type="ARBA" id="ARBA00004141"/>
    </source>
</evidence>
<comment type="caution">
    <text evidence="6">The sequence shown here is derived from an EMBL/GenBank/DDBJ whole genome shotgun (WGS) entry which is preliminary data.</text>
</comment>
<evidence type="ECO:0000256" key="2">
    <source>
        <dbReference type="ARBA" id="ARBA00022692"/>
    </source>
</evidence>
<evidence type="ECO:0000313" key="7">
    <source>
        <dbReference type="Proteomes" id="UP000297407"/>
    </source>
</evidence>
<feature type="transmembrane region" description="Helical" evidence="5">
    <location>
        <begin position="89"/>
        <end position="122"/>
    </location>
</feature>
<dbReference type="EMBL" id="SRLH01000003">
    <property type="protein sequence ID" value="TGD58529.1"/>
    <property type="molecule type" value="Genomic_DNA"/>
</dbReference>
<dbReference type="Proteomes" id="UP000297407">
    <property type="component" value="Unassembled WGS sequence"/>
</dbReference>
<dbReference type="PANTHER" id="PTHR37306:SF1">
    <property type="entry name" value="COLICIN V PRODUCTION PROTEIN"/>
    <property type="match status" value="1"/>
</dbReference>
<evidence type="ECO:0000313" key="6">
    <source>
        <dbReference type="EMBL" id="TGD58529.1"/>
    </source>
</evidence>
<feature type="transmembrane region" description="Helical" evidence="5">
    <location>
        <begin position="24"/>
        <end position="42"/>
    </location>
</feature>
<keyword evidence="2 5" id="KW-0812">Transmembrane</keyword>
<dbReference type="GO" id="GO:0009403">
    <property type="term" value="P:toxin biosynthetic process"/>
    <property type="evidence" value="ECO:0007669"/>
    <property type="project" value="InterPro"/>
</dbReference>